<organism evidence="1 2">
    <name type="scientific">Burkholderia singularis</name>
    <dbReference type="NCBI Taxonomy" id="1503053"/>
    <lineage>
        <taxon>Bacteria</taxon>
        <taxon>Pseudomonadati</taxon>
        <taxon>Pseudomonadota</taxon>
        <taxon>Betaproteobacteria</taxon>
        <taxon>Burkholderiales</taxon>
        <taxon>Burkholderiaceae</taxon>
        <taxon>Burkholderia</taxon>
        <taxon>pseudomallei group</taxon>
    </lineage>
</organism>
<dbReference type="EMBL" id="FXAN01000053">
    <property type="protein sequence ID" value="SMG00368.1"/>
    <property type="molecule type" value="Genomic_DNA"/>
</dbReference>
<reference evidence="1 2" key="1">
    <citation type="submission" date="2017-04" db="EMBL/GenBank/DDBJ databases">
        <authorList>
            <person name="Afonso C.L."/>
            <person name="Miller P.J."/>
            <person name="Scott M.A."/>
            <person name="Spackman E."/>
            <person name="Goraichik I."/>
            <person name="Dimitrov K.M."/>
            <person name="Suarez D.L."/>
            <person name="Swayne D.E."/>
        </authorList>
    </citation>
    <scope>NUCLEOTIDE SEQUENCE [LARGE SCALE GENOMIC DNA]</scope>
    <source>
        <strain evidence="1">LMG 28154</strain>
    </source>
</reference>
<dbReference type="AlphaFoldDB" id="A0A238H540"/>
<name>A0A238H540_9BURK</name>
<dbReference type="RefSeq" id="WP_175581865.1">
    <property type="nucleotide sequence ID" value="NZ_FXAN01000053.1"/>
</dbReference>
<sequence length="197" mass="21978">MKETNSNTEPKRTVWSCDDETFNYDTLAELLDTFFDKPEVGDVVFVGEVEPIPSMHLCDADDVIDLMGERAYDEVGEYADGYPDVTSEAKAELNALLARWIEKHAKPILSREQVLEIASDFSVWNEDGDAIYDKIGFALAIEAAVLEKVCGEPAAHMFPSDLERFKTNETFAHAYSVAVGNPDEHSVPLYASHRSKP</sequence>
<dbReference type="Proteomes" id="UP000198460">
    <property type="component" value="Unassembled WGS sequence"/>
</dbReference>
<evidence type="ECO:0000313" key="2">
    <source>
        <dbReference type="Proteomes" id="UP000198460"/>
    </source>
</evidence>
<accession>A0A238H540</accession>
<proteinExistence type="predicted"/>
<gene>
    <name evidence="1" type="ORF">BSIN_3438</name>
</gene>
<evidence type="ECO:0000313" key="1">
    <source>
        <dbReference type="EMBL" id="SMG00368.1"/>
    </source>
</evidence>
<protein>
    <submittedName>
        <fullName evidence="1">Phage protein</fullName>
    </submittedName>
</protein>